<dbReference type="EMBL" id="VTPC01090163">
    <property type="protein sequence ID" value="KAF2884493.1"/>
    <property type="molecule type" value="Genomic_DNA"/>
</dbReference>
<name>A0A8K0CH88_IGNLU</name>
<evidence type="ECO:0000313" key="3">
    <source>
        <dbReference type="Proteomes" id="UP000801492"/>
    </source>
</evidence>
<feature type="compositionally biased region" description="Basic and acidic residues" evidence="1">
    <location>
        <begin position="47"/>
        <end position="57"/>
    </location>
</feature>
<gene>
    <name evidence="2" type="ORF">ILUMI_21689</name>
</gene>
<evidence type="ECO:0000313" key="2">
    <source>
        <dbReference type="EMBL" id="KAF2884493.1"/>
    </source>
</evidence>
<dbReference type="AlphaFoldDB" id="A0A8K0CH88"/>
<organism evidence="2 3">
    <name type="scientific">Ignelater luminosus</name>
    <name type="common">Cucubano</name>
    <name type="synonym">Pyrophorus luminosus</name>
    <dbReference type="NCBI Taxonomy" id="2038154"/>
    <lineage>
        <taxon>Eukaryota</taxon>
        <taxon>Metazoa</taxon>
        <taxon>Ecdysozoa</taxon>
        <taxon>Arthropoda</taxon>
        <taxon>Hexapoda</taxon>
        <taxon>Insecta</taxon>
        <taxon>Pterygota</taxon>
        <taxon>Neoptera</taxon>
        <taxon>Endopterygota</taxon>
        <taxon>Coleoptera</taxon>
        <taxon>Polyphaga</taxon>
        <taxon>Elateriformia</taxon>
        <taxon>Elateroidea</taxon>
        <taxon>Elateridae</taxon>
        <taxon>Agrypninae</taxon>
        <taxon>Pyrophorini</taxon>
        <taxon>Ignelater</taxon>
    </lineage>
</organism>
<dbReference type="Proteomes" id="UP000801492">
    <property type="component" value="Unassembled WGS sequence"/>
</dbReference>
<dbReference type="OrthoDB" id="6780050at2759"/>
<evidence type="ECO:0000256" key="1">
    <source>
        <dbReference type="SAM" id="MobiDB-lite"/>
    </source>
</evidence>
<protein>
    <submittedName>
        <fullName evidence="2">Uncharacterized protein</fullName>
    </submittedName>
</protein>
<feature type="region of interest" description="Disordered" evidence="1">
    <location>
        <begin position="47"/>
        <end position="66"/>
    </location>
</feature>
<accession>A0A8K0CH88</accession>
<proteinExistence type="predicted"/>
<sequence length="120" mass="13980">MVPRASRQPLRNIKKEISKAIRADVKKYNTKDIKRVIEENKELKVLRKSTSEDEKNTNRLTKRNSQLTTNKTEILNTVKKFYTELYIEKAENEDTDSPEIENQGSEDIPCITVQEVQKAL</sequence>
<keyword evidence="3" id="KW-1185">Reference proteome</keyword>
<comment type="caution">
    <text evidence="2">The sequence shown here is derived from an EMBL/GenBank/DDBJ whole genome shotgun (WGS) entry which is preliminary data.</text>
</comment>
<reference evidence="2" key="1">
    <citation type="submission" date="2019-08" db="EMBL/GenBank/DDBJ databases">
        <title>The genome of the North American firefly Photinus pyralis.</title>
        <authorList>
            <consortium name="Photinus pyralis genome working group"/>
            <person name="Fallon T.R."/>
            <person name="Sander Lower S.E."/>
            <person name="Weng J.-K."/>
        </authorList>
    </citation>
    <scope>NUCLEOTIDE SEQUENCE</scope>
    <source>
        <strain evidence="2">TRF0915ILg1</strain>
        <tissue evidence="2">Whole body</tissue>
    </source>
</reference>